<feature type="region of interest" description="Disordered" evidence="1">
    <location>
        <begin position="1"/>
        <end position="25"/>
    </location>
</feature>
<dbReference type="EMBL" id="CAXITT010000221">
    <property type="protein sequence ID" value="CAL1536105.1"/>
    <property type="molecule type" value="Genomic_DNA"/>
</dbReference>
<gene>
    <name evidence="2" type="ORF">GSLYS_00010018001</name>
</gene>
<feature type="compositionally biased region" description="Polar residues" evidence="1">
    <location>
        <begin position="63"/>
        <end position="76"/>
    </location>
</feature>
<feature type="non-terminal residue" evidence="2">
    <location>
        <position position="115"/>
    </location>
</feature>
<evidence type="ECO:0000313" key="2">
    <source>
        <dbReference type="EMBL" id="CAL1536105.1"/>
    </source>
</evidence>
<evidence type="ECO:0000256" key="1">
    <source>
        <dbReference type="SAM" id="MobiDB-lite"/>
    </source>
</evidence>
<keyword evidence="3" id="KW-1185">Reference proteome</keyword>
<organism evidence="2 3">
    <name type="scientific">Lymnaea stagnalis</name>
    <name type="common">Great pond snail</name>
    <name type="synonym">Helix stagnalis</name>
    <dbReference type="NCBI Taxonomy" id="6523"/>
    <lineage>
        <taxon>Eukaryota</taxon>
        <taxon>Metazoa</taxon>
        <taxon>Spiralia</taxon>
        <taxon>Lophotrochozoa</taxon>
        <taxon>Mollusca</taxon>
        <taxon>Gastropoda</taxon>
        <taxon>Heterobranchia</taxon>
        <taxon>Euthyneura</taxon>
        <taxon>Panpulmonata</taxon>
        <taxon>Hygrophila</taxon>
        <taxon>Lymnaeoidea</taxon>
        <taxon>Lymnaeidae</taxon>
        <taxon>Lymnaea</taxon>
    </lineage>
</organism>
<name>A0AAV2HPT7_LYMST</name>
<feature type="compositionally biased region" description="Polar residues" evidence="1">
    <location>
        <begin position="92"/>
        <end position="115"/>
    </location>
</feature>
<protein>
    <submittedName>
        <fullName evidence="2">Uncharacterized protein</fullName>
    </submittedName>
</protein>
<sequence length="115" mass="12228">MSDSSENFTLPKLPPPRPLRGGLRNGAVSDQLAGLEHLLSTAPAGLLQQVLNFLPGKERTVTPPMTSSAVELSASPTLPGPGQQSRARKLQYNPSSPPATQTNGSLQQQHSKQHQ</sequence>
<reference evidence="2 3" key="1">
    <citation type="submission" date="2024-04" db="EMBL/GenBank/DDBJ databases">
        <authorList>
            <consortium name="Genoscope - CEA"/>
            <person name="William W."/>
        </authorList>
    </citation>
    <scope>NUCLEOTIDE SEQUENCE [LARGE SCALE GENOMIC DNA]</scope>
</reference>
<comment type="caution">
    <text evidence="2">The sequence shown here is derived from an EMBL/GenBank/DDBJ whole genome shotgun (WGS) entry which is preliminary data.</text>
</comment>
<accession>A0AAV2HPT7</accession>
<proteinExistence type="predicted"/>
<dbReference type="AlphaFoldDB" id="A0AAV2HPT7"/>
<feature type="region of interest" description="Disordered" evidence="1">
    <location>
        <begin position="58"/>
        <end position="115"/>
    </location>
</feature>
<dbReference type="Proteomes" id="UP001497497">
    <property type="component" value="Unassembled WGS sequence"/>
</dbReference>
<evidence type="ECO:0000313" key="3">
    <source>
        <dbReference type="Proteomes" id="UP001497497"/>
    </source>
</evidence>